<gene>
    <name evidence="2" type="ORF">H9L09_17405</name>
</gene>
<organism evidence="2 3">
    <name type="scientific">Nocardioides mesophilus</name>
    <dbReference type="NCBI Taxonomy" id="433659"/>
    <lineage>
        <taxon>Bacteria</taxon>
        <taxon>Bacillati</taxon>
        <taxon>Actinomycetota</taxon>
        <taxon>Actinomycetes</taxon>
        <taxon>Propionibacteriales</taxon>
        <taxon>Nocardioidaceae</taxon>
        <taxon>Nocardioides</taxon>
    </lineage>
</organism>
<dbReference type="EMBL" id="CP060713">
    <property type="protein sequence ID" value="QNN52245.1"/>
    <property type="molecule type" value="Genomic_DNA"/>
</dbReference>
<protein>
    <submittedName>
        <fullName evidence="2">CinA family protein</fullName>
    </submittedName>
</protein>
<feature type="domain" description="CinA C-terminal" evidence="1">
    <location>
        <begin position="16"/>
        <end position="164"/>
    </location>
</feature>
<reference evidence="2 3" key="1">
    <citation type="submission" date="2020-08" db="EMBL/GenBank/DDBJ databases">
        <title>Genome sequence of Nocardioides mesophilus KACC 16243T.</title>
        <authorList>
            <person name="Hyun D.-W."/>
            <person name="Bae J.-W."/>
        </authorList>
    </citation>
    <scope>NUCLEOTIDE SEQUENCE [LARGE SCALE GENOMIC DNA]</scope>
    <source>
        <strain evidence="2 3">KACC 16243</strain>
    </source>
</reference>
<evidence type="ECO:0000313" key="2">
    <source>
        <dbReference type="EMBL" id="QNN52245.1"/>
    </source>
</evidence>
<dbReference type="InterPro" id="IPR036653">
    <property type="entry name" value="CinA-like_C"/>
</dbReference>
<dbReference type="InterPro" id="IPR008136">
    <property type="entry name" value="CinA_C"/>
</dbReference>
<evidence type="ECO:0000313" key="3">
    <source>
        <dbReference type="Proteomes" id="UP000515947"/>
    </source>
</evidence>
<keyword evidence="3" id="KW-1185">Reference proteome</keyword>
<dbReference type="Pfam" id="PF02464">
    <property type="entry name" value="CinA"/>
    <property type="match status" value="1"/>
</dbReference>
<sequence length="171" mass="17711">MAEDLERDLHHEARERAAELHAALRARGLTLATAESLTGGGLAELVSAVPGASASYRGGMVAYASDVKVSVLGVSERTVAEHGVVSAQCAAEMAEGVRGLLGADVAVSTTGVAGPDAQEDKPVGLVFLGIADGEQTRTFELRLDGDRAEIRRQSARRAVIAVLEVVVGRPV</sequence>
<proteinExistence type="predicted"/>
<dbReference type="KEGG" id="nmes:H9L09_17405"/>
<name>A0A7G9R9H0_9ACTN</name>
<dbReference type="AlphaFoldDB" id="A0A7G9R9H0"/>
<dbReference type="RefSeq" id="WP_187578087.1">
    <property type="nucleotide sequence ID" value="NZ_CP060713.1"/>
</dbReference>
<dbReference type="Gene3D" id="3.90.950.20">
    <property type="entry name" value="CinA-like"/>
    <property type="match status" value="1"/>
</dbReference>
<dbReference type="SUPFAM" id="SSF142433">
    <property type="entry name" value="CinA-like"/>
    <property type="match status" value="1"/>
</dbReference>
<dbReference type="NCBIfam" id="TIGR00199">
    <property type="entry name" value="PncC_domain"/>
    <property type="match status" value="1"/>
</dbReference>
<dbReference type="Proteomes" id="UP000515947">
    <property type="component" value="Chromosome"/>
</dbReference>
<accession>A0A7G9R9H0</accession>
<evidence type="ECO:0000259" key="1">
    <source>
        <dbReference type="Pfam" id="PF02464"/>
    </source>
</evidence>